<evidence type="ECO:0000259" key="1">
    <source>
        <dbReference type="Pfam" id="PF09636"/>
    </source>
</evidence>
<dbReference type="InterPro" id="IPR019094">
    <property type="entry name" value="Phage_SP-beta_YorD"/>
</dbReference>
<dbReference type="InterPro" id="IPR025484">
    <property type="entry name" value="DUF4376"/>
</dbReference>
<dbReference type="EMBL" id="JACIDZ010000001">
    <property type="protein sequence ID" value="MBB4120681.1"/>
    <property type="molecule type" value="Genomic_DNA"/>
</dbReference>
<gene>
    <name evidence="3" type="ORF">GGR30_000576</name>
</gene>
<evidence type="ECO:0000313" key="3">
    <source>
        <dbReference type="EMBL" id="MBB4120681.1"/>
    </source>
</evidence>
<evidence type="ECO:0000259" key="2">
    <source>
        <dbReference type="Pfam" id="PF14301"/>
    </source>
</evidence>
<dbReference type="Pfam" id="PF14301">
    <property type="entry name" value="DUF4376"/>
    <property type="match status" value="1"/>
</dbReference>
<accession>A0A7W6KG90</accession>
<name>A0A7W6KG90_9HYPH</name>
<feature type="domain" description="DUF4376" evidence="2">
    <location>
        <begin position="96"/>
        <end position="197"/>
    </location>
</feature>
<organism evidence="3 4">
    <name type="scientific">Martelella radicis</name>
    <dbReference type="NCBI Taxonomy" id="1397476"/>
    <lineage>
        <taxon>Bacteria</taxon>
        <taxon>Pseudomonadati</taxon>
        <taxon>Pseudomonadota</taxon>
        <taxon>Alphaproteobacteria</taxon>
        <taxon>Hyphomicrobiales</taxon>
        <taxon>Aurantimonadaceae</taxon>
        <taxon>Martelella</taxon>
    </lineage>
</organism>
<comment type="caution">
    <text evidence="3">The sequence shown here is derived from an EMBL/GenBank/DDBJ whole genome shotgun (WGS) entry which is preliminary data.</text>
</comment>
<dbReference type="Proteomes" id="UP000530571">
    <property type="component" value="Unassembled WGS sequence"/>
</dbReference>
<sequence length="213" mass="23602">MVETISPDSSNALNPDIDRDALEYLLSLEFPDLKPGRDFLAGHLERRSGGRLGSAVILEWHVDVEFPSPDDLHAMLDTHRVAVDAFIRDRDIRTMLIAIDAERDRRIAAGFVFRGILYQSRAEDRENIAGAATAALGAMINGAEADDYRWHGGDSDFVWIAADNSTNRMDAATMYAFGQAALAHKQAHIFAARALKDLSPIPTDFAADRHWPE</sequence>
<dbReference type="AlphaFoldDB" id="A0A7W6KG90"/>
<evidence type="ECO:0000313" key="4">
    <source>
        <dbReference type="Proteomes" id="UP000530571"/>
    </source>
</evidence>
<protein>
    <recommendedName>
        <fullName evidence="5">DUF4376 domain-containing protein</fullName>
    </recommendedName>
</protein>
<feature type="domain" description="Bacteriophage SP-beta YorD" evidence="1">
    <location>
        <begin position="23"/>
        <end position="80"/>
    </location>
</feature>
<dbReference type="Pfam" id="PF09636">
    <property type="entry name" value="XkdW"/>
    <property type="match status" value="1"/>
</dbReference>
<reference evidence="3 4" key="1">
    <citation type="submission" date="2020-08" db="EMBL/GenBank/DDBJ databases">
        <title>Genomic Encyclopedia of Type Strains, Phase IV (KMG-IV): sequencing the most valuable type-strain genomes for metagenomic binning, comparative biology and taxonomic classification.</title>
        <authorList>
            <person name="Goeker M."/>
        </authorList>
    </citation>
    <scope>NUCLEOTIDE SEQUENCE [LARGE SCALE GENOMIC DNA]</scope>
    <source>
        <strain evidence="3 4">DSM 28101</strain>
    </source>
</reference>
<evidence type="ECO:0008006" key="5">
    <source>
        <dbReference type="Google" id="ProtNLM"/>
    </source>
</evidence>
<proteinExistence type="predicted"/>
<dbReference type="RefSeq" id="WP_183482325.1">
    <property type="nucleotide sequence ID" value="NZ_JACIDZ010000001.1"/>
</dbReference>
<keyword evidence="4" id="KW-1185">Reference proteome</keyword>